<evidence type="ECO:0000313" key="4">
    <source>
        <dbReference type="EMBL" id="HGF99292.1"/>
    </source>
</evidence>
<proteinExistence type="predicted"/>
<evidence type="ECO:0000259" key="3">
    <source>
        <dbReference type="Pfam" id="PF17162"/>
    </source>
</evidence>
<evidence type="ECO:0000259" key="1">
    <source>
        <dbReference type="Pfam" id="PF16313"/>
    </source>
</evidence>
<dbReference type="InterPro" id="IPR033428">
    <property type="entry name" value="DUF5118"/>
</dbReference>
<comment type="caution">
    <text evidence="4">The sequence shown here is derived from an EMBL/GenBank/DDBJ whole genome shotgun (WGS) entry which is preliminary data.</text>
</comment>
<dbReference type="PANTHER" id="PTHR38478">
    <property type="entry name" value="PEPTIDASE M1A AND M12B"/>
    <property type="match status" value="1"/>
</dbReference>
<dbReference type="PANTHER" id="PTHR38478:SF1">
    <property type="entry name" value="ZINC DEPENDENT METALLOPROTEASE DOMAIN LIPOPROTEIN"/>
    <property type="match status" value="1"/>
</dbReference>
<protein>
    <submittedName>
        <fullName evidence="4">DUF5117 domain-containing protein</fullName>
    </submittedName>
</protein>
<dbReference type="CDD" id="cd04276">
    <property type="entry name" value="ZnMc_MMP_like_2"/>
    <property type="match status" value="1"/>
</dbReference>
<dbReference type="InterPro" id="IPR024079">
    <property type="entry name" value="MetalloPept_cat_dom_sf"/>
</dbReference>
<dbReference type="InterPro" id="IPR034032">
    <property type="entry name" value="Zn_MMP-like_bac"/>
</dbReference>
<name>A0A7C3VEG2_9CYAN</name>
<organism evidence="4">
    <name type="scientific">Planktothricoides sp. SpSt-374</name>
    <dbReference type="NCBI Taxonomy" id="2282167"/>
    <lineage>
        <taxon>Bacteria</taxon>
        <taxon>Bacillati</taxon>
        <taxon>Cyanobacteriota</taxon>
        <taxon>Cyanophyceae</taxon>
        <taxon>Oscillatoriophycideae</taxon>
        <taxon>Oscillatoriales</taxon>
        <taxon>Oscillatoriaceae</taxon>
        <taxon>Planktothricoides</taxon>
    </lineage>
</organism>
<dbReference type="Pfam" id="PF16313">
    <property type="entry name" value="DUF4953"/>
    <property type="match status" value="1"/>
</dbReference>
<dbReference type="GO" id="GO:0008237">
    <property type="term" value="F:metallopeptidase activity"/>
    <property type="evidence" value="ECO:0007669"/>
    <property type="project" value="InterPro"/>
</dbReference>
<dbReference type="AlphaFoldDB" id="A0A7C3VEG2"/>
<accession>A0A7C3VEG2</accession>
<dbReference type="InterPro" id="IPR032534">
    <property type="entry name" value="EcxA_zinc-bd"/>
</dbReference>
<dbReference type="InterPro" id="IPR033413">
    <property type="entry name" value="DUF5117"/>
</dbReference>
<dbReference type="Pfam" id="PF17148">
    <property type="entry name" value="DUF5117"/>
    <property type="match status" value="1"/>
</dbReference>
<evidence type="ECO:0000259" key="2">
    <source>
        <dbReference type="Pfam" id="PF17148"/>
    </source>
</evidence>
<reference evidence="4" key="1">
    <citation type="journal article" date="2020" name="mSystems">
        <title>Genome- and Community-Level Interaction Insights into Carbon Utilization and Element Cycling Functions of Hydrothermarchaeota in Hydrothermal Sediment.</title>
        <authorList>
            <person name="Zhou Z."/>
            <person name="Liu Y."/>
            <person name="Xu W."/>
            <person name="Pan J."/>
            <person name="Luo Z.H."/>
            <person name="Li M."/>
        </authorList>
    </citation>
    <scope>NUCLEOTIDE SEQUENCE [LARGE SCALE GENOMIC DNA]</scope>
    <source>
        <strain evidence="4">SpSt-374</strain>
    </source>
</reference>
<dbReference type="EMBL" id="DSPX01000008">
    <property type="protein sequence ID" value="HGF99292.1"/>
    <property type="molecule type" value="Genomic_DNA"/>
</dbReference>
<feature type="domain" description="DUF5118" evidence="3">
    <location>
        <begin position="81"/>
        <end position="129"/>
    </location>
</feature>
<dbReference type="Pfam" id="PF17162">
    <property type="entry name" value="DUF5118"/>
    <property type="match status" value="1"/>
</dbReference>
<dbReference type="Gene3D" id="3.40.390.10">
    <property type="entry name" value="Collagenase (Catalytic Domain)"/>
    <property type="match status" value="1"/>
</dbReference>
<feature type="domain" description="EcxA zinc-binding" evidence="1">
    <location>
        <begin position="525"/>
        <end position="849"/>
    </location>
</feature>
<sequence>MLWLAGSGSAWGIGLSKQIQWLEPPLSLQKTQTHRSAKHSDQVRQIALESPGRTLGETKHLGVTIVAAKEEESGKAPNDLKPFGEITQNAEKLEGLFTIYRQTETGKIYLEIQPEQLNKNFFCTATLASGLGELGIYRGWPLQDFAFQWRRVSNKVQLVVPNFNFRPEPGDPQRTAVAESFSDSVLSVMKIESIHPERNSLLIDITDLLLGDMAGLTQAFPRVLGEAYRMDSEASYIGEAKAFAANLELETVHNFSQNGNSRSTPQTLADSRAFSLKVRYSFSELPENNGYRPRLADSRVGYFVTAYQNPSDLSRAEPFVRYIRRWHLEKQDPNAPLSPPKQPIVFWIENTVPLEYREAIREGVLMWNKAFEKAGFINALEVRQMPDNAAWDPEDVNYNTIRWFNALESGLIALGPSRANPVTGEILDADIIINANALRDIRQQYQKLGGELAGTTPPWCFEDMALDSIDEGLLLMAKENERWGKLLQSWEQEAESEVCLGMEGVAQAAFGSLFLGVNQQLEGANMEVYIHQFLRALVAHEVGHALGLRHNFRGSTMLMPEDLHNIAMTRNLGLVGSIMDYVPVNLAPPGSPQGDYFPVTVGEYDVWAIEYGYKPINAASPEAELPELEKIASRAGENNLGYATDEDSTNTIDPTAKAYDLSADPLQYSLWQMENARAVWGKLDARELPPSEGYSALRDRFDTAFRYYFSNANKASNYIGGQRFNRNHPTDPGARLPFEAVPVEEQRRALALLHNYVFAEGAFNFSPEILNQLAPSRWRHWGSVPVRGELDYPISDRICEAQTAILISLLSSRRLRRLQDAEFKNPPGSVLTITELFDSLQTGIWSEISAKNNPAITISPMRRSLQRQHLKILMNLVLQDAKSMDNATNFLDFLIALQTLNAPDDARVLARHQLREMATTIDQALKKRGNKMDALTQAHLEDSKDRIIKLLDVV</sequence>
<dbReference type="SUPFAM" id="SSF55486">
    <property type="entry name" value="Metalloproteases ('zincins'), catalytic domain"/>
    <property type="match status" value="1"/>
</dbReference>
<gene>
    <name evidence="4" type="ORF">ENR15_01090</name>
</gene>
<feature type="domain" description="DUF5117" evidence="2">
    <location>
        <begin position="143"/>
        <end position="330"/>
    </location>
</feature>